<feature type="domain" description="Zn(2)-C6 fungal-type" evidence="5">
    <location>
        <begin position="15"/>
        <end position="45"/>
    </location>
</feature>
<dbReference type="InterPro" id="IPR053181">
    <property type="entry name" value="EcdB-like_regulator"/>
</dbReference>
<dbReference type="CDD" id="cd00067">
    <property type="entry name" value="GAL4"/>
    <property type="match status" value="1"/>
</dbReference>
<keyword evidence="1" id="KW-0805">Transcription regulation</keyword>
<proteinExistence type="predicted"/>
<keyword evidence="3" id="KW-0804">Transcription</keyword>
<dbReference type="InterPro" id="IPR036864">
    <property type="entry name" value="Zn2-C6_fun-type_DNA-bd_sf"/>
</dbReference>
<dbReference type="SUPFAM" id="SSF57701">
    <property type="entry name" value="Zn2/Cys6 DNA-binding domain"/>
    <property type="match status" value="1"/>
</dbReference>
<dbReference type="CDD" id="cd12148">
    <property type="entry name" value="fungal_TF_MHR"/>
    <property type="match status" value="1"/>
</dbReference>
<evidence type="ECO:0000256" key="2">
    <source>
        <dbReference type="ARBA" id="ARBA00023125"/>
    </source>
</evidence>
<evidence type="ECO:0000259" key="5">
    <source>
        <dbReference type="PROSITE" id="PS50048"/>
    </source>
</evidence>
<dbReference type="PROSITE" id="PS00463">
    <property type="entry name" value="ZN2_CY6_FUNGAL_1"/>
    <property type="match status" value="1"/>
</dbReference>
<evidence type="ECO:0000313" key="6">
    <source>
        <dbReference type="EMBL" id="KAB8224286.1"/>
    </source>
</evidence>
<dbReference type="GO" id="GO:0000981">
    <property type="term" value="F:DNA-binding transcription factor activity, RNA polymerase II-specific"/>
    <property type="evidence" value="ECO:0007669"/>
    <property type="project" value="InterPro"/>
</dbReference>
<dbReference type="SMART" id="SM00066">
    <property type="entry name" value="GAL4"/>
    <property type="match status" value="1"/>
</dbReference>
<evidence type="ECO:0000256" key="3">
    <source>
        <dbReference type="ARBA" id="ARBA00023163"/>
    </source>
</evidence>
<dbReference type="InterPro" id="IPR001138">
    <property type="entry name" value="Zn2Cys6_DnaBD"/>
</dbReference>
<dbReference type="PANTHER" id="PTHR47785">
    <property type="entry name" value="ZN(II)2CYS6 TRANSCRIPTION FACTOR (EUROFUNG)-RELATED-RELATED"/>
    <property type="match status" value="1"/>
</dbReference>
<name>A0A5N6F3K1_9EURO</name>
<dbReference type="Pfam" id="PF00172">
    <property type="entry name" value="Zn_clus"/>
    <property type="match status" value="1"/>
</dbReference>
<keyword evidence="2" id="KW-0238">DNA-binding</keyword>
<accession>A0A5N6F3K1</accession>
<dbReference type="PANTHER" id="PTHR47785:SF3">
    <property type="entry name" value="ZN(2)-C6 FUNGAL-TYPE DOMAIN-CONTAINING PROTEIN"/>
    <property type="match status" value="1"/>
</dbReference>
<organism evidence="6 7">
    <name type="scientific">Aspergillus novoparasiticus</name>
    <dbReference type="NCBI Taxonomy" id="986946"/>
    <lineage>
        <taxon>Eukaryota</taxon>
        <taxon>Fungi</taxon>
        <taxon>Dikarya</taxon>
        <taxon>Ascomycota</taxon>
        <taxon>Pezizomycotina</taxon>
        <taxon>Eurotiomycetes</taxon>
        <taxon>Eurotiomycetidae</taxon>
        <taxon>Eurotiales</taxon>
        <taxon>Aspergillaceae</taxon>
        <taxon>Aspergillus</taxon>
        <taxon>Aspergillus subgen. Circumdati</taxon>
    </lineage>
</organism>
<evidence type="ECO:0000256" key="1">
    <source>
        <dbReference type="ARBA" id="ARBA00023015"/>
    </source>
</evidence>
<reference evidence="6 7" key="1">
    <citation type="submission" date="2019-04" db="EMBL/GenBank/DDBJ databases">
        <title>Fungal friends and foes A comparative genomics study of 23 Aspergillus species from section Flavi.</title>
        <authorList>
            <consortium name="DOE Joint Genome Institute"/>
            <person name="Kjaerbolling I."/>
            <person name="Vesth T.C."/>
            <person name="Frisvad J.C."/>
            <person name="Nybo J.L."/>
            <person name="Theobald S."/>
            <person name="Kildgaard S."/>
            <person name="Petersen T.I."/>
            <person name="Kuo A."/>
            <person name="Sato A."/>
            <person name="Lyhne E.K."/>
            <person name="Kogle M.E."/>
            <person name="Wiebenga A."/>
            <person name="Kun R.S."/>
            <person name="Lubbers R.J."/>
            <person name="Makela M.R."/>
            <person name="Barry K."/>
            <person name="Chovatia M."/>
            <person name="Clum A."/>
            <person name="Daum C."/>
            <person name="Haridas S."/>
            <person name="He G."/>
            <person name="LaButti K."/>
            <person name="Lipzen A."/>
            <person name="Mondo S."/>
            <person name="Pangilinan J."/>
            <person name="Riley R."/>
            <person name="Salamov A."/>
            <person name="Simmons B.A."/>
            <person name="Magnuson J.K."/>
            <person name="Henrissat B."/>
            <person name="Mortensen U.H."/>
            <person name="Larsen T.O."/>
            <person name="De vries R.P."/>
            <person name="Grigoriev I.V."/>
            <person name="Machida M."/>
            <person name="Baker S.E."/>
            <person name="Andersen M.R."/>
        </authorList>
    </citation>
    <scope>NUCLEOTIDE SEQUENCE [LARGE SCALE GENOMIC DNA]</scope>
    <source>
        <strain evidence="6 7">CBS 126849</strain>
    </source>
</reference>
<keyword evidence="7" id="KW-1185">Reference proteome</keyword>
<dbReference type="GO" id="GO:0009893">
    <property type="term" value="P:positive regulation of metabolic process"/>
    <property type="evidence" value="ECO:0007669"/>
    <property type="project" value="UniProtKB-ARBA"/>
</dbReference>
<dbReference type="Gene3D" id="4.10.240.10">
    <property type="entry name" value="Zn(2)-C6 fungal-type DNA-binding domain"/>
    <property type="match status" value="1"/>
</dbReference>
<evidence type="ECO:0000256" key="4">
    <source>
        <dbReference type="ARBA" id="ARBA00023242"/>
    </source>
</evidence>
<dbReference type="EMBL" id="ML733400">
    <property type="protein sequence ID" value="KAB8224286.1"/>
    <property type="molecule type" value="Genomic_DNA"/>
</dbReference>
<protein>
    <recommendedName>
        <fullName evidence="5">Zn(2)-C6 fungal-type domain-containing protein</fullName>
    </recommendedName>
</protein>
<dbReference type="GO" id="GO:0008270">
    <property type="term" value="F:zinc ion binding"/>
    <property type="evidence" value="ECO:0007669"/>
    <property type="project" value="InterPro"/>
</dbReference>
<dbReference type="GO" id="GO:0003677">
    <property type="term" value="F:DNA binding"/>
    <property type="evidence" value="ECO:0007669"/>
    <property type="project" value="UniProtKB-KW"/>
</dbReference>
<sequence length="573" mass="63993">MEERRPNKRKRTTLACDACRTRRTKCDAQKPSCHYCQTRGVPCIYQEPPVEAPVRVEDELSAMNKRLDLLVSLMLPTQPISPPSVHVAGSRSEYEVLASQEDSPFDLPSKLLSNSSLMHVLGLDADFAQVLLRGERTTSSEANANAGPQMLVVHYRHIVSALATFSAHVHIWYPILPSGFSREYFRVLSGSLPPSSETCLSLLVAAVGLVVERDEAVPATPYFQTALALLPIIVSECSVRSAQCLILISLYYCCLLKPCQAHDYCLIASSKIQNIIKSGLEGDDPDSVDQTRRTYWGALLLENEIAGQLDVPRSGIWYLDEHVPLPLCHQTWQFQPGNTPLADIAAASPGIAPSTLSNEETTRAYFLAEIAMRRMLHRCNTAIQATSTGEYVYAPSIALELEHQLEEWYRCLPEIIRFEKGDVSQSLELIKIPPCPLSNFLRVQYYCCKLSIYWPAVYQAMQDGTVPHHLLDHCRRFFDSYMMLTPSIAAAFVSCRVNRWTLFVSIFITSVAAMTAGNTPSLRELCSPQFHQCLQASGRVDKTILQQSPSLMILQEVLEERLAEATLYGKSNS</sequence>
<evidence type="ECO:0000313" key="7">
    <source>
        <dbReference type="Proteomes" id="UP000326799"/>
    </source>
</evidence>
<dbReference type="AlphaFoldDB" id="A0A5N6F3K1"/>
<gene>
    <name evidence="6" type="ORF">BDV33DRAFT_227161</name>
</gene>
<keyword evidence="4" id="KW-0539">Nucleus</keyword>
<dbReference type="Proteomes" id="UP000326799">
    <property type="component" value="Unassembled WGS sequence"/>
</dbReference>
<dbReference type="PROSITE" id="PS50048">
    <property type="entry name" value="ZN2_CY6_FUNGAL_2"/>
    <property type="match status" value="1"/>
</dbReference>